<protein>
    <submittedName>
        <fullName evidence="2">Uncharacterized protein</fullName>
    </submittedName>
</protein>
<dbReference type="EMBL" id="FLMQ01000056">
    <property type="protein sequence ID" value="SBP88810.1"/>
    <property type="molecule type" value="Genomic_DNA"/>
</dbReference>
<dbReference type="Proteomes" id="UP000214566">
    <property type="component" value="Unassembled WGS sequence"/>
</dbReference>
<organism evidence="2 3">
    <name type="scientific">Thiomonas delicata</name>
    <name type="common">Thiomonas cuprina</name>
    <dbReference type="NCBI Taxonomy" id="364030"/>
    <lineage>
        <taxon>Bacteria</taxon>
        <taxon>Pseudomonadati</taxon>
        <taxon>Pseudomonadota</taxon>
        <taxon>Betaproteobacteria</taxon>
        <taxon>Burkholderiales</taxon>
        <taxon>Thiomonas</taxon>
    </lineage>
</organism>
<name>A0A238D6N1_THIDL</name>
<keyword evidence="3" id="KW-1185">Reference proteome</keyword>
<accession>A0A238D6N1</accession>
<evidence type="ECO:0000313" key="2">
    <source>
        <dbReference type="EMBL" id="SBP88810.1"/>
    </source>
</evidence>
<sequence length="87" mass="8990">MAGERLWVPATNLGDSAVLLPLALVILAWISPSAWRLSSALGGLLAADMVLVALTKIACMGWGLHPPAIAAAYGGCLKIARPPSTNR</sequence>
<keyword evidence="1" id="KW-0812">Transmembrane</keyword>
<gene>
    <name evidence="2" type="ORF">THIARS_70430</name>
</gene>
<evidence type="ECO:0000313" key="3">
    <source>
        <dbReference type="Proteomes" id="UP000214566"/>
    </source>
</evidence>
<feature type="transmembrane region" description="Helical" evidence="1">
    <location>
        <begin position="12"/>
        <end position="31"/>
    </location>
</feature>
<evidence type="ECO:0000256" key="1">
    <source>
        <dbReference type="SAM" id="Phobius"/>
    </source>
</evidence>
<reference evidence="2 3" key="1">
    <citation type="submission" date="2016-06" db="EMBL/GenBank/DDBJ databases">
        <authorList>
            <person name="Kjaerup R.B."/>
            <person name="Dalgaard T.S."/>
            <person name="Juul-Madsen H.R."/>
        </authorList>
    </citation>
    <scope>NUCLEOTIDE SEQUENCE [LARGE SCALE GENOMIC DNA]</scope>
    <source>
        <strain evidence="2 3">DSM 16361</strain>
    </source>
</reference>
<dbReference type="AlphaFoldDB" id="A0A238D6N1"/>
<keyword evidence="1" id="KW-1133">Transmembrane helix</keyword>
<proteinExistence type="predicted"/>
<keyword evidence="1" id="KW-0472">Membrane</keyword>